<proteinExistence type="predicted"/>
<protein>
    <submittedName>
        <fullName evidence="2">Sulfurtransferase</fullName>
    </submittedName>
</protein>
<accession>A0A9W6H9N2</accession>
<dbReference type="EMBL" id="BSEN01000006">
    <property type="protein sequence ID" value="GLJ76475.1"/>
    <property type="molecule type" value="Genomic_DNA"/>
</dbReference>
<dbReference type="Proteomes" id="UP001142372">
    <property type="component" value="Unassembled WGS sequence"/>
</dbReference>
<dbReference type="InterPro" id="IPR036873">
    <property type="entry name" value="Rhodanese-like_dom_sf"/>
</dbReference>
<keyword evidence="3" id="KW-1185">Reference proteome</keyword>
<reference evidence="2" key="2">
    <citation type="submission" date="2023-01" db="EMBL/GenBank/DDBJ databases">
        <authorList>
            <person name="Sun Q."/>
            <person name="Evtushenko L."/>
        </authorList>
    </citation>
    <scope>NUCLEOTIDE SEQUENCE</scope>
    <source>
        <strain evidence="2">VKM Ac-1401</strain>
    </source>
</reference>
<dbReference type="PANTHER" id="PTHR44086:SF10">
    <property type="entry name" value="THIOSULFATE SULFURTRANSFERASE_RHODANESE-LIKE DOMAIN-CONTAINING PROTEIN 3"/>
    <property type="match status" value="1"/>
</dbReference>
<feature type="domain" description="Rhodanese" evidence="1">
    <location>
        <begin position="29"/>
        <end position="127"/>
    </location>
</feature>
<dbReference type="AlphaFoldDB" id="A0A9W6H9N2"/>
<reference evidence="2" key="1">
    <citation type="journal article" date="2014" name="Int. J. Syst. Evol. Microbiol.">
        <title>Complete genome sequence of Corynebacterium casei LMG S-19264T (=DSM 44701T), isolated from a smear-ripened cheese.</title>
        <authorList>
            <consortium name="US DOE Joint Genome Institute (JGI-PGF)"/>
            <person name="Walter F."/>
            <person name="Albersmeier A."/>
            <person name="Kalinowski J."/>
            <person name="Ruckert C."/>
        </authorList>
    </citation>
    <scope>NUCLEOTIDE SEQUENCE</scope>
    <source>
        <strain evidence="2">VKM Ac-1401</strain>
    </source>
</reference>
<evidence type="ECO:0000313" key="2">
    <source>
        <dbReference type="EMBL" id="GLJ76475.1"/>
    </source>
</evidence>
<gene>
    <name evidence="2" type="ORF">GCM10017584_20490</name>
</gene>
<dbReference type="PANTHER" id="PTHR44086">
    <property type="entry name" value="THIOSULFATE SULFURTRANSFERASE RDL2, MITOCHONDRIAL-RELATED"/>
    <property type="match status" value="1"/>
</dbReference>
<organism evidence="2 3">
    <name type="scientific">Leifsonia poae</name>
    <dbReference type="NCBI Taxonomy" id="110933"/>
    <lineage>
        <taxon>Bacteria</taxon>
        <taxon>Bacillati</taxon>
        <taxon>Actinomycetota</taxon>
        <taxon>Actinomycetes</taxon>
        <taxon>Micrococcales</taxon>
        <taxon>Microbacteriaceae</taxon>
        <taxon>Leifsonia</taxon>
    </lineage>
</organism>
<sequence length="137" mass="14083">MPNTPLEDTATAVAAEPELITPGEGAARVEAGALLIDVRSQATRDRVGALTGAVVVDRERLPELFGKDSPERLIQLASTDQEIVVVCGSVDGSRPVAEWLGANGFGQVAHVEGGFPAWREAGLPTGAGTEAPAEPSA</sequence>
<dbReference type="InterPro" id="IPR001763">
    <property type="entry name" value="Rhodanese-like_dom"/>
</dbReference>
<dbReference type="SMART" id="SM00450">
    <property type="entry name" value="RHOD"/>
    <property type="match status" value="1"/>
</dbReference>
<dbReference type="Pfam" id="PF00581">
    <property type="entry name" value="Rhodanese"/>
    <property type="match status" value="1"/>
</dbReference>
<name>A0A9W6H9N2_9MICO</name>
<dbReference type="RefSeq" id="WP_271177121.1">
    <property type="nucleotide sequence ID" value="NZ_BAAAJO010000005.1"/>
</dbReference>
<evidence type="ECO:0000313" key="3">
    <source>
        <dbReference type="Proteomes" id="UP001142372"/>
    </source>
</evidence>
<dbReference type="CDD" id="cd00158">
    <property type="entry name" value="RHOD"/>
    <property type="match status" value="1"/>
</dbReference>
<evidence type="ECO:0000259" key="1">
    <source>
        <dbReference type="PROSITE" id="PS50206"/>
    </source>
</evidence>
<dbReference type="GO" id="GO:0004792">
    <property type="term" value="F:thiosulfate-cyanide sulfurtransferase activity"/>
    <property type="evidence" value="ECO:0007669"/>
    <property type="project" value="TreeGrafter"/>
</dbReference>
<dbReference type="PROSITE" id="PS50206">
    <property type="entry name" value="RHODANESE_3"/>
    <property type="match status" value="1"/>
</dbReference>
<comment type="caution">
    <text evidence="2">The sequence shown here is derived from an EMBL/GenBank/DDBJ whole genome shotgun (WGS) entry which is preliminary data.</text>
</comment>
<dbReference type="Gene3D" id="3.40.250.10">
    <property type="entry name" value="Rhodanese-like domain"/>
    <property type="match status" value="1"/>
</dbReference>
<dbReference type="SUPFAM" id="SSF52821">
    <property type="entry name" value="Rhodanese/Cell cycle control phosphatase"/>
    <property type="match status" value="1"/>
</dbReference>